<dbReference type="HOGENOM" id="CLU_2922867_0_0_1"/>
<reference evidence="3" key="2">
    <citation type="submission" date="2015-01" db="EMBL/GenBank/DDBJ databases">
        <title>Evolutionary Origins and Diversification of the Mycorrhizal Mutualists.</title>
        <authorList>
            <consortium name="DOE Joint Genome Institute"/>
            <consortium name="Mycorrhizal Genomics Consortium"/>
            <person name="Kohler A."/>
            <person name="Kuo A."/>
            <person name="Nagy L.G."/>
            <person name="Floudas D."/>
            <person name="Copeland A."/>
            <person name="Barry K.W."/>
            <person name="Cichocki N."/>
            <person name="Veneault-Fourrey C."/>
            <person name="LaButti K."/>
            <person name="Lindquist E.A."/>
            <person name="Lipzen A."/>
            <person name="Lundell T."/>
            <person name="Morin E."/>
            <person name="Murat C."/>
            <person name="Riley R."/>
            <person name="Ohm R."/>
            <person name="Sun H."/>
            <person name="Tunlid A."/>
            <person name="Henrissat B."/>
            <person name="Grigoriev I.V."/>
            <person name="Hibbett D.S."/>
            <person name="Martin F."/>
        </authorList>
    </citation>
    <scope>NUCLEOTIDE SEQUENCE [LARGE SCALE GENOMIC DNA]</scope>
    <source>
        <strain evidence="3">h7</strain>
    </source>
</reference>
<keyword evidence="3" id="KW-1185">Reference proteome</keyword>
<protein>
    <submittedName>
        <fullName evidence="2">Uncharacterized protein</fullName>
    </submittedName>
</protein>
<evidence type="ECO:0000256" key="1">
    <source>
        <dbReference type="SAM" id="MobiDB-lite"/>
    </source>
</evidence>
<accession>A0A0C3CI53</accession>
<evidence type="ECO:0000313" key="3">
    <source>
        <dbReference type="Proteomes" id="UP000053424"/>
    </source>
</evidence>
<dbReference type="EMBL" id="KN831775">
    <property type="protein sequence ID" value="KIM43829.1"/>
    <property type="molecule type" value="Genomic_DNA"/>
</dbReference>
<organism evidence="2 3">
    <name type="scientific">Hebeloma cylindrosporum</name>
    <dbReference type="NCBI Taxonomy" id="76867"/>
    <lineage>
        <taxon>Eukaryota</taxon>
        <taxon>Fungi</taxon>
        <taxon>Dikarya</taxon>
        <taxon>Basidiomycota</taxon>
        <taxon>Agaricomycotina</taxon>
        <taxon>Agaricomycetes</taxon>
        <taxon>Agaricomycetidae</taxon>
        <taxon>Agaricales</taxon>
        <taxon>Agaricineae</taxon>
        <taxon>Hymenogastraceae</taxon>
        <taxon>Hebeloma</taxon>
    </lineage>
</organism>
<sequence>MVTISAARTFAPLLVLVDRQGEMESLLASASKFPTNSAKSTVGDSERTSSAASRRGQHRAL</sequence>
<feature type="compositionally biased region" description="Polar residues" evidence="1">
    <location>
        <begin position="32"/>
        <end position="52"/>
    </location>
</feature>
<name>A0A0C3CI53_HEBCY</name>
<gene>
    <name evidence="2" type="ORF">M413DRAFT_443709</name>
</gene>
<proteinExistence type="predicted"/>
<reference evidence="2 3" key="1">
    <citation type="submission" date="2014-04" db="EMBL/GenBank/DDBJ databases">
        <authorList>
            <consortium name="DOE Joint Genome Institute"/>
            <person name="Kuo A."/>
            <person name="Gay G."/>
            <person name="Dore J."/>
            <person name="Kohler A."/>
            <person name="Nagy L.G."/>
            <person name="Floudas D."/>
            <person name="Copeland A."/>
            <person name="Barry K.W."/>
            <person name="Cichocki N."/>
            <person name="Veneault-Fourrey C."/>
            <person name="LaButti K."/>
            <person name="Lindquist E.A."/>
            <person name="Lipzen A."/>
            <person name="Lundell T."/>
            <person name="Morin E."/>
            <person name="Murat C."/>
            <person name="Sun H."/>
            <person name="Tunlid A."/>
            <person name="Henrissat B."/>
            <person name="Grigoriev I.V."/>
            <person name="Hibbett D.S."/>
            <person name="Martin F."/>
            <person name="Nordberg H.P."/>
            <person name="Cantor M.N."/>
            <person name="Hua S.X."/>
        </authorList>
    </citation>
    <scope>NUCLEOTIDE SEQUENCE [LARGE SCALE GENOMIC DNA]</scope>
    <source>
        <strain evidence="3">h7</strain>
    </source>
</reference>
<feature type="region of interest" description="Disordered" evidence="1">
    <location>
        <begin position="28"/>
        <end position="61"/>
    </location>
</feature>
<evidence type="ECO:0000313" key="2">
    <source>
        <dbReference type="EMBL" id="KIM43829.1"/>
    </source>
</evidence>
<dbReference type="Proteomes" id="UP000053424">
    <property type="component" value="Unassembled WGS sequence"/>
</dbReference>
<dbReference type="AlphaFoldDB" id="A0A0C3CI53"/>